<dbReference type="Gene3D" id="3.80.10.10">
    <property type="entry name" value="Ribonuclease Inhibitor"/>
    <property type="match status" value="1"/>
</dbReference>
<keyword evidence="2" id="KW-0677">Repeat</keyword>
<sequence length="214" mass="24711">MIEKHFENLNKNGHLDLGNSNLTNDFFDSDDELLKIMYTSKNLFLNDNKITKLDLSKFTNLVVLDIGTNPLKDLINIPNTLEELTCNDCEIESLPSLQNLKHLICNNNKINKLEYYENIESIDCSNNNINCINYSYPKLRKLSCSDNPIIKFCLLPNLQSLDCINTNIYDIPYFPKLKNLSISNTTNIMLPDVYKIISCIQTDNIIDIFFEQKN</sequence>
<evidence type="ECO:0000313" key="4">
    <source>
        <dbReference type="Proteomes" id="UP000240325"/>
    </source>
</evidence>
<organism evidence="3">
    <name type="scientific">Bodo saltans virus</name>
    <dbReference type="NCBI Taxonomy" id="2024608"/>
    <lineage>
        <taxon>Viruses</taxon>
        <taxon>Varidnaviria</taxon>
        <taxon>Bamfordvirae</taxon>
        <taxon>Nucleocytoviricota</taxon>
        <taxon>Megaviricetes</taxon>
        <taxon>Imitervirales</taxon>
        <taxon>Mimiviridae</taxon>
        <taxon>Klosneuvirinae</taxon>
        <taxon>Theiavirus</taxon>
        <taxon>Theiavirus salishense</taxon>
    </lineage>
</organism>
<gene>
    <name evidence="3" type="ORF">BMW23_0901</name>
</gene>
<evidence type="ECO:0000256" key="2">
    <source>
        <dbReference type="ARBA" id="ARBA00022737"/>
    </source>
</evidence>
<dbReference type="PANTHER" id="PTHR46652:SF3">
    <property type="entry name" value="LEUCINE-RICH REPEAT-CONTAINING PROTEIN 9"/>
    <property type="match status" value="1"/>
</dbReference>
<proteinExistence type="predicted"/>
<keyword evidence="1" id="KW-0433">Leucine-rich repeat</keyword>
<reference evidence="3" key="1">
    <citation type="journal article" date="2017" name="Elife">
        <title>The kinetoplastid-infecting Bodo saltans virus (BsV), a window into the most abundant giant viruses in the sea.</title>
        <authorList>
            <person name="Deeg C.M."/>
            <person name="Chow C.-E.T."/>
            <person name="Suttle C.A."/>
        </authorList>
    </citation>
    <scope>NUCLEOTIDE SEQUENCE</scope>
    <source>
        <strain evidence="3">NG1</strain>
    </source>
</reference>
<protein>
    <recommendedName>
        <fullName evidence="5">Leucine rich repeat protein</fullName>
    </recommendedName>
</protein>
<dbReference type="EMBL" id="MF782455">
    <property type="protein sequence ID" value="ATZ80946.1"/>
    <property type="molecule type" value="Genomic_DNA"/>
</dbReference>
<accession>A0A2H4UVQ4</accession>
<keyword evidence="4" id="KW-1185">Reference proteome</keyword>
<dbReference type="InterPro" id="IPR050836">
    <property type="entry name" value="SDS22/Internalin_LRR"/>
</dbReference>
<name>A0A2H4UVQ4_9VIRU</name>
<evidence type="ECO:0000313" key="3">
    <source>
        <dbReference type="EMBL" id="ATZ80946.1"/>
    </source>
</evidence>
<dbReference type="Proteomes" id="UP000240325">
    <property type="component" value="Segment"/>
</dbReference>
<dbReference type="SUPFAM" id="SSF52047">
    <property type="entry name" value="RNI-like"/>
    <property type="match status" value="1"/>
</dbReference>
<evidence type="ECO:0008006" key="5">
    <source>
        <dbReference type="Google" id="ProtNLM"/>
    </source>
</evidence>
<dbReference type="PANTHER" id="PTHR46652">
    <property type="entry name" value="LEUCINE-RICH REPEAT AND IQ DOMAIN-CONTAINING PROTEIN 1-RELATED"/>
    <property type="match status" value="1"/>
</dbReference>
<evidence type="ECO:0000256" key="1">
    <source>
        <dbReference type="ARBA" id="ARBA00022614"/>
    </source>
</evidence>
<dbReference type="InterPro" id="IPR032675">
    <property type="entry name" value="LRR_dom_sf"/>
</dbReference>